<keyword evidence="3" id="KW-1185">Reference proteome</keyword>
<evidence type="ECO:0000256" key="1">
    <source>
        <dbReference type="SAM" id="Coils"/>
    </source>
</evidence>
<accession>A0A9P6MIV4</accession>
<comment type="caution">
    <text evidence="2">The sequence shown here is derived from an EMBL/GenBank/DDBJ whole genome shotgun (WGS) entry which is preliminary data.</text>
</comment>
<proteinExistence type="predicted"/>
<name>A0A9P6MIV4_9FUNG</name>
<keyword evidence="1" id="KW-0175">Coiled coil</keyword>
<dbReference type="EMBL" id="JAAAID010002877">
    <property type="protein sequence ID" value="KAG0003172.1"/>
    <property type="molecule type" value="Genomic_DNA"/>
</dbReference>
<protein>
    <recommendedName>
        <fullName evidence="4">G domain-containing protein</fullName>
    </recommendedName>
</protein>
<sequence>MNSINILLIGETESDKCTFSEVLRQYASSYENVRDDPKTTGVREYTIQTNFPKFGVFKPKPRSYLSSRGTHLPIFHEKVINGSRESCEEAIDTTRGYEMREIERDDQISEFTVIDASGFQAENEERIARIFSKLQQGIPICLVLVMVPSSPLTPSQVSALGGYIDMFPELANVLTFVHRVDYRELHPDKQLSQSLESKEQTLNKSIGGKTFPHFVIDYDLVVTTPIRKCITYNTVHKILGLAHKNIPITILSSNLIKKTPKMIDVDTIVSMRSKSIFTTTKETPQFMGEYEEDIRILRSIYKFETSIAGLDAKIQNNQDLLQYYSTDDLELLYEERFHDERQVLPASSTRECVIPKQSHPIDEIVHWSNFFTIESQDVAPIGKQIYRCICTKTNSDWSGFYHIKLYVKRRNRYKNEIKDLTQRLKVQCEKREILQDEKEKHLSGFLKERDGIRPLIDKRRQQIQLIQLTSAVILNSAIFRELLEKKGICWASKPMLSKRR</sequence>
<feature type="coiled-coil region" evidence="1">
    <location>
        <begin position="403"/>
        <end position="437"/>
    </location>
</feature>
<dbReference type="AlphaFoldDB" id="A0A9P6MIV4"/>
<gene>
    <name evidence="2" type="ORF">BGZ80_005838</name>
</gene>
<evidence type="ECO:0000313" key="2">
    <source>
        <dbReference type="EMBL" id="KAG0003172.1"/>
    </source>
</evidence>
<organism evidence="2 3">
    <name type="scientific">Entomortierella chlamydospora</name>
    <dbReference type="NCBI Taxonomy" id="101097"/>
    <lineage>
        <taxon>Eukaryota</taxon>
        <taxon>Fungi</taxon>
        <taxon>Fungi incertae sedis</taxon>
        <taxon>Mucoromycota</taxon>
        <taxon>Mortierellomycotina</taxon>
        <taxon>Mortierellomycetes</taxon>
        <taxon>Mortierellales</taxon>
        <taxon>Mortierellaceae</taxon>
        <taxon>Entomortierella</taxon>
    </lineage>
</organism>
<reference evidence="2" key="1">
    <citation type="journal article" date="2020" name="Fungal Divers.">
        <title>Resolving the Mortierellaceae phylogeny through synthesis of multi-gene phylogenetics and phylogenomics.</title>
        <authorList>
            <person name="Vandepol N."/>
            <person name="Liber J."/>
            <person name="Desiro A."/>
            <person name="Na H."/>
            <person name="Kennedy M."/>
            <person name="Barry K."/>
            <person name="Grigoriev I.V."/>
            <person name="Miller A.N."/>
            <person name="O'Donnell K."/>
            <person name="Stajich J.E."/>
            <person name="Bonito G."/>
        </authorList>
    </citation>
    <scope>NUCLEOTIDE SEQUENCE</scope>
    <source>
        <strain evidence="2">NRRL 2769</strain>
    </source>
</reference>
<evidence type="ECO:0008006" key="4">
    <source>
        <dbReference type="Google" id="ProtNLM"/>
    </source>
</evidence>
<feature type="non-terminal residue" evidence="2">
    <location>
        <position position="500"/>
    </location>
</feature>
<evidence type="ECO:0000313" key="3">
    <source>
        <dbReference type="Proteomes" id="UP000703661"/>
    </source>
</evidence>
<dbReference type="Proteomes" id="UP000703661">
    <property type="component" value="Unassembled WGS sequence"/>
</dbReference>